<keyword evidence="2" id="KW-0472">Membrane</keyword>
<name>A0A7K1UW49_9NOCA</name>
<dbReference type="InterPro" id="IPR009339">
    <property type="entry name" value="DUF998"/>
</dbReference>
<gene>
    <name evidence="3" type="ORF">GPX89_12640</name>
</gene>
<sequence>MTRTGWPAACALALGGIGYSSWVLEGVLNTGVDPVNSFLSELYAEGKPHRDLFATTEQITGLLVVVAAVCGLAGRPRRSRTTIGWVALLCFGAATIADALVPLGGCRGARSCTASRGLFPQLYQPHALTSTLAVTSIALAVLVFTASAWRNRRWPLVRTAGLVVLSAGVAATLWMLVGDNLPGHHALGIAQRAQVGSISLWLLLFAAALARENRTVTRTRRRRSRRTPTARVPRPPRANLRRRSGIRPRRRQS</sequence>
<keyword evidence="4" id="KW-1185">Reference proteome</keyword>
<keyword evidence="2" id="KW-1133">Transmembrane helix</keyword>
<feature type="transmembrane region" description="Helical" evidence="2">
    <location>
        <begin position="85"/>
        <end position="103"/>
    </location>
</feature>
<feature type="region of interest" description="Disordered" evidence="1">
    <location>
        <begin position="216"/>
        <end position="253"/>
    </location>
</feature>
<dbReference type="EMBL" id="WRPP01000002">
    <property type="protein sequence ID" value="MVU78088.1"/>
    <property type="molecule type" value="Genomic_DNA"/>
</dbReference>
<dbReference type="RefSeq" id="WP_157387652.1">
    <property type="nucleotide sequence ID" value="NZ_WRPP01000002.1"/>
</dbReference>
<evidence type="ECO:0000313" key="4">
    <source>
        <dbReference type="Proteomes" id="UP000466794"/>
    </source>
</evidence>
<feature type="compositionally biased region" description="Basic residues" evidence="1">
    <location>
        <begin position="217"/>
        <end position="228"/>
    </location>
</feature>
<organism evidence="3 4">
    <name type="scientific">Nocardia terrae</name>
    <dbReference type="NCBI Taxonomy" id="2675851"/>
    <lineage>
        <taxon>Bacteria</taxon>
        <taxon>Bacillati</taxon>
        <taxon>Actinomycetota</taxon>
        <taxon>Actinomycetes</taxon>
        <taxon>Mycobacteriales</taxon>
        <taxon>Nocardiaceae</taxon>
        <taxon>Nocardia</taxon>
    </lineage>
</organism>
<protein>
    <submittedName>
        <fullName evidence="3">DUF998 domain-containing protein</fullName>
    </submittedName>
</protein>
<feature type="transmembrane region" description="Helical" evidence="2">
    <location>
        <begin position="156"/>
        <end position="177"/>
    </location>
</feature>
<evidence type="ECO:0000256" key="1">
    <source>
        <dbReference type="SAM" id="MobiDB-lite"/>
    </source>
</evidence>
<evidence type="ECO:0000256" key="2">
    <source>
        <dbReference type="SAM" id="Phobius"/>
    </source>
</evidence>
<accession>A0A7K1UW49</accession>
<dbReference type="Pfam" id="PF06197">
    <property type="entry name" value="DUF998"/>
    <property type="match status" value="1"/>
</dbReference>
<evidence type="ECO:0000313" key="3">
    <source>
        <dbReference type="EMBL" id="MVU78088.1"/>
    </source>
</evidence>
<dbReference type="AlphaFoldDB" id="A0A7K1UW49"/>
<proteinExistence type="predicted"/>
<feature type="transmembrane region" description="Helical" evidence="2">
    <location>
        <begin position="52"/>
        <end position="73"/>
    </location>
</feature>
<dbReference type="Proteomes" id="UP000466794">
    <property type="component" value="Unassembled WGS sequence"/>
</dbReference>
<comment type="caution">
    <text evidence="3">The sequence shown here is derived from an EMBL/GenBank/DDBJ whole genome shotgun (WGS) entry which is preliminary data.</text>
</comment>
<feature type="transmembrane region" description="Helical" evidence="2">
    <location>
        <begin position="123"/>
        <end position="144"/>
    </location>
</feature>
<feature type="transmembrane region" description="Helical" evidence="2">
    <location>
        <begin position="189"/>
        <end position="210"/>
    </location>
</feature>
<keyword evidence="2" id="KW-0812">Transmembrane</keyword>
<feature type="compositionally biased region" description="Basic residues" evidence="1">
    <location>
        <begin position="239"/>
        <end position="253"/>
    </location>
</feature>
<reference evidence="3 4" key="1">
    <citation type="submission" date="2019-12" db="EMBL/GenBank/DDBJ databases">
        <title>Nocardia sp. nov. ET3-3 isolated from soil.</title>
        <authorList>
            <person name="Kanchanasin P."/>
            <person name="Tanasupawat S."/>
            <person name="Yuki M."/>
            <person name="Kudo T."/>
        </authorList>
    </citation>
    <scope>NUCLEOTIDE SEQUENCE [LARGE SCALE GENOMIC DNA]</scope>
    <source>
        <strain evidence="3 4">ET3-3</strain>
    </source>
</reference>